<dbReference type="Pfam" id="PF13300">
    <property type="entry name" value="DUF4078"/>
    <property type="match status" value="1"/>
</dbReference>
<feature type="region of interest" description="Disordered" evidence="2">
    <location>
        <begin position="188"/>
        <end position="216"/>
    </location>
</feature>
<dbReference type="PANTHER" id="PTHR15885:SF1">
    <property type="entry name" value="COILED-COIL DOMAIN-CONTAINING PROTEIN 174"/>
    <property type="match status" value="1"/>
</dbReference>
<proteinExistence type="predicted"/>
<feature type="compositionally biased region" description="Basic and acidic residues" evidence="2">
    <location>
        <begin position="330"/>
        <end position="397"/>
    </location>
</feature>
<dbReference type="Pfam" id="PF25449">
    <property type="entry name" value="CCDC174_GRSR"/>
    <property type="match status" value="1"/>
</dbReference>
<sequence length="551" mass="64545">MSTYEISKSSLLSLKAEILRKRDELSKIKVENEVKKKVLKNNPLDIKNKGVEEREKFDQTEENEDLLKQSRSILEHKARLYDKLSSEKPTAENRARNKQFLVRFDKKQSSVPDLPPDDDSEPDDKRPESEEEFYDSEDDDNKNPEEKWVDYVDCLGRTRRCMQKDLQDLKAKDDELSKIVDDKNKKQHVEFKTTADPTPTEEIETKSDNSDPNDAAELLSNDMRREMLRQQWEKEEDELLHKSDIHYQDLLFGEARSHGVGYYGFSKDEEERRKQQEALKKLRVETETKQKKAQELKNSREKLLAARLKAARNRKRARMGLPPEEDEPEPTDKQSEEAEKPEEQKVTEDDKERERLLSEARKNHVRPWDVGKEGVKEREVMSQKEWVEKQRKERPKEFAPPSTSRKDFRSRVNAGNEDMDINKSLKFTTKKHSNSETVYDKSCVEESCSSSMQPVPIHDLDVSNDEDISKRYEGDKKKNTSSSYSDTERRGVEIAPPTTYDYYGPSQSKVRRTDVKQPNIHDSIEAGLKFLRKQIEEKENSSKRDDEAFLF</sequence>
<evidence type="ECO:0000256" key="2">
    <source>
        <dbReference type="SAM" id="MobiDB-lite"/>
    </source>
</evidence>
<feature type="compositionally biased region" description="Basic and acidic residues" evidence="2">
    <location>
        <begin position="85"/>
        <end position="95"/>
    </location>
</feature>
<accession>A0A9N9TGH0</accession>
<dbReference type="GO" id="GO:0005634">
    <property type="term" value="C:nucleus"/>
    <property type="evidence" value="ECO:0007669"/>
    <property type="project" value="TreeGrafter"/>
</dbReference>
<feature type="region of interest" description="Disordered" evidence="2">
    <location>
        <begin position="45"/>
        <end position="64"/>
    </location>
</feature>
<dbReference type="InterPro" id="IPR057464">
    <property type="entry name" value="CCDC174_GRSR"/>
</dbReference>
<gene>
    <name evidence="4" type="ORF">PHYEVI_LOCUS1397</name>
</gene>
<evidence type="ECO:0000256" key="1">
    <source>
        <dbReference type="ARBA" id="ARBA00023054"/>
    </source>
</evidence>
<feature type="compositionally biased region" description="Basic and acidic residues" evidence="2">
    <location>
        <begin position="467"/>
        <end position="478"/>
    </location>
</feature>
<organism evidence="4 5">
    <name type="scientific">Phyllotreta striolata</name>
    <name type="common">Striped flea beetle</name>
    <name type="synonym">Crioceris striolata</name>
    <dbReference type="NCBI Taxonomy" id="444603"/>
    <lineage>
        <taxon>Eukaryota</taxon>
        <taxon>Metazoa</taxon>
        <taxon>Ecdysozoa</taxon>
        <taxon>Arthropoda</taxon>
        <taxon>Hexapoda</taxon>
        <taxon>Insecta</taxon>
        <taxon>Pterygota</taxon>
        <taxon>Neoptera</taxon>
        <taxon>Endopterygota</taxon>
        <taxon>Coleoptera</taxon>
        <taxon>Polyphaga</taxon>
        <taxon>Cucujiformia</taxon>
        <taxon>Chrysomeloidea</taxon>
        <taxon>Chrysomelidae</taxon>
        <taxon>Galerucinae</taxon>
        <taxon>Alticini</taxon>
        <taxon>Phyllotreta</taxon>
    </lineage>
</organism>
<dbReference type="OrthoDB" id="333551at2759"/>
<keyword evidence="1" id="KW-0175">Coiled coil</keyword>
<feature type="region of interest" description="Disordered" evidence="2">
    <location>
        <begin position="282"/>
        <end position="417"/>
    </location>
</feature>
<dbReference type="PANTHER" id="PTHR15885">
    <property type="entry name" value="COILED-COIL DOMAIN-CONTAINING PROTEIN 174"/>
    <property type="match status" value="1"/>
</dbReference>
<protein>
    <recommendedName>
        <fullName evidence="3">CCDC174 alpha/beta GRSR domain-containing protein</fullName>
    </recommendedName>
</protein>
<dbReference type="EMBL" id="OU900094">
    <property type="protein sequence ID" value="CAG9854937.1"/>
    <property type="molecule type" value="Genomic_DNA"/>
</dbReference>
<feature type="domain" description="CCDC174 alpha/beta GRSR" evidence="3">
    <location>
        <begin position="148"/>
        <end position="176"/>
    </location>
</feature>
<evidence type="ECO:0000313" key="4">
    <source>
        <dbReference type="EMBL" id="CAG9854937.1"/>
    </source>
</evidence>
<feature type="region of interest" description="Disordered" evidence="2">
    <location>
        <begin position="442"/>
        <end position="518"/>
    </location>
</feature>
<feature type="region of interest" description="Disordered" evidence="2">
    <location>
        <begin position="85"/>
        <end position="147"/>
    </location>
</feature>
<keyword evidence="5" id="KW-1185">Reference proteome</keyword>
<evidence type="ECO:0000259" key="3">
    <source>
        <dbReference type="Pfam" id="PF25449"/>
    </source>
</evidence>
<evidence type="ECO:0000313" key="5">
    <source>
        <dbReference type="Proteomes" id="UP001153712"/>
    </source>
</evidence>
<feature type="compositionally biased region" description="Basic residues" evidence="2">
    <location>
        <begin position="309"/>
        <end position="318"/>
    </location>
</feature>
<feature type="compositionally biased region" description="Acidic residues" evidence="2">
    <location>
        <begin position="129"/>
        <end position="140"/>
    </location>
</feature>
<dbReference type="AlphaFoldDB" id="A0A9N9TGH0"/>
<name>A0A9N9TGH0_PHYSR</name>
<reference evidence="4" key="1">
    <citation type="submission" date="2022-01" db="EMBL/GenBank/DDBJ databases">
        <authorList>
            <person name="King R."/>
        </authorList>
    </citation>
    <scope>NUCLEOTIDE SEQUENCE</scope>
</reference>
<feature type="compositionally biased region" description="Basic and acidic residues" evidence="2">
    <location>
        <begin position="46"/>
        <end position="64"/>
    </location>
</feature>
<dbReference type="Proteomes" id="UP001153712">
    <property type="component" value="Chromosome 1"/>
</dbReference>
<dbReference type="InterPro" id="IPR025066">
    <property type="entry name" value="CCDC174-like"/>
</dbReference>
<feature type="compositionally biased region" description="Basic and acidic residues" evidence="2">
    <location>
        <begin position="282"/>
        <end position="304"/>
    </location>
</feature>